<feature type="domain" description="DM10" evidence="6">
    <location>
        <begin position="190"/>
        <end position="310"/>
    </location>
</feature>
<dbReference type="FunFam" id="2.30.29.170:FF:000004">
    <property type="entry name" value="EF-hand domain containing 2"/>
    <property type="match status" value="1"/>
</dbReference>
<dbReference type="FunFam" id="2.30.29.170:FF:000002">
    <property type="entry name" value="EF-hand domain (C-terminal) containing 1"/>
    <property type="match status" value="1"/>
</dbReference>
<proteinExistence type="predicted"/>
<dbReference type="Gene3D" id="2.30.29.170">
    <property type="match status" value="3"/>
</dbReference>
<keyword evidence="4" id="KW-0206">Cytoskeleton</keyword>
<accession>A0A4Z2BRM0</accession>
<keyword evidence="5" id="KW-0966">Cell projection</keyword>
<dbReference type="Pfam" id="PF06565">
    <property type="entry name" value="DM10_dom"/>
    <property type="match status" value="3"/>
</dbReference>
<dbReference type="InterPro" id="IPR006602">
    <property type="entry name" value="DM10_dom"/>
</dbReference>
<protein>
    <recommendedName>
        <fullName evidence="6">DM10 domain-containing protein</fullName>
    </recommendedName>
</protein>
<dbReference type="GO" id="GO:0000281">
    <property type="term" value="P:mitotic cytokinesis"/>
    <property type="evidence" value="ECO:0007669"/>
    <property type="project" value="TreeGrafter"/>
</dbReference>
<comment type="caution">
    <text evidence="7">The sequence shown here is derived from an EMBL/GenBank/DDBJ whole genome shotgun (WGS) entry which is preliminary data.</text>
</comment>
<feature type="domain" description="DM10" evidence="6">
    <location>
        <begin position="368"/>
        <end position="472"/>
    </location>
</feature>
<evidence type="ECO:0000256" key="3">
    <source>
        <dbReference type="ARBA" id="ARBA00022737"/>
    </source>
</evidence>
<evidence type="ECO:0000256" key="4">
    <source>
        <dbReference type="ARBA" id="ARBA00023212"/>
    </source>
</evidence>
<comment type="subcellular location">
    <subcellularLocation>
        <location evidence="1">Cytoplasm</location>
        <location evidence="1">Cytoskeleton</location>
        <location evidence="1">Cilium axoneme</location>
    </subcellularLocation>
</comment>
<dbReference type="SMART" id="SM00676">
    <property type="entry name" value="DM10"/>
    <property type="match status" value="3"/>
</dbReference>
<evidence type="ECO:0000313" key="7">
    <source>
        <dbReference type="EMBL" id="TNM94883.1"/>
    </source>
</evidence>
<dbReference type="Proteomes" id="UP000516260">
    <property type="component" value="Chromosome 19"/>
</dbReference>
<dbReference type="PROSITE" id="PS51336">
    <property type="entry name" value="DM10"/>
    <property type="match status" value="3"/>
</dbReference>
<keyword evidence="2" id="KW-0963">Cytoplasm</keyword>
<evidence type="ECO:0000313" key="8">
    <source>
        <dbReference type="Proteomes" id="UP000516260"/>
    </source>
</evidence>
<dbReference type="FunFam" id="2.30.29.170:FF:000001">
    <property type="entry name" value="EF-hand domain containing 1"/>
    <property type="match status" value="1"/>
</dbReference>
<dbReference type="GO" id="GO:0005930">
    <property type="term" value="C:axoneme"/>
    <property type="evidence" value="ECO:0007669"/>
    <property type="project" value="UniProtKB-SubCell"/>
</dbReference>
<dbReference type="GO" id="GO:0043014">
    <property type="term" value="F:alpha-tubulin binding"/>
    <property type="evidence" value="ECO:0007669"/>
    <property type="project" value="TreeGrafter"/>
</dbReference>
<dbReference type="AlphaFoldDB" id="A0A4Z2BRM0"/>
<evidence type="ECO:0000256" key="2">
    <source>
        <dbReference type="ARBA" id="ARBA00022490"/>
    </source>
</evidence>
<organism evidence="7 8">
    <name type="scientific">Takifugu bimaculatus</name>
    <dbReference type="NCBI Taxonomy" id="433685"/>
    <lineage>
        <taxon>Eukaryota</taxon>
        <taxon>Metazoa</taxon>
        <taxon>Chordata</taxon>
        <taxon>Craniata</taxon>
        <taxon>Vertebrata</taxon>
        <taxon>Euteleostomi</taxon>
        <taxon>Actinopterygii</taxon>
        <taxon>Neopterygii</taxon>
        <taxon>Teleostei</taxon>
        <taxon>Neoteleostei</taxon>
        <taxon>Acanthomorphata</taxon>
        <taxon>Eupercaria</taxon>
        <taxon>Tetraodontiformes</taxon>
        <taxon>Tetradontoidea</taxon>
        <taxon>Tetraodontidae</taxon>
        <taxon>Takifugu</taxon>
    </lineage>
</organism>
<keyword evidence="8" id="KW-1185">Reference proteome</keyword>
<evidence type="ECO:0000256" key="5">
    <source>
        <dbReference type="ARBA" id="ARBA00023273"/>
    </source>
</evidence>
<dbReference type="PANTHER" id="PTHR12086">
    <property type="entry name" value="EF-HAND DOMAIN C-TERMINAL CONTAINING PROTEIN"/>
    <property type="match status" value="1"/>
</dbReference>
<dbReference type="GO" id="GO:0072686">
    <property type="term" value="C:mitotic spindle"/>
    <property type="evidence" value="ECO:0007669"/>
    <property type="project" value="TreeGrafter"/>
</dbReference>
<dbReference type="EMBL" id="SWLE01000011">
    <property type="protein sequence ID" value="TNM94883.1"/>
    <property type="molecule type" value="Genomic_DNA"/>
</dbReference>
<dbReference type="InterPro" id="IPR040193">
    <property type="entry name" value="EFHC1/EFHC2/EFHB"/>
</dbReference>
<evidence type="ECO:0000256" key="1">
    <source>
        <dbReference type="ARBA" id="ARBA00004430"/>
    </source>
</evidence>
<reference evidence="7 8" key="1">
    <citation type="submission" date="2019-04" db="EMBL/GenBank/DDBJ databases">
        <title>The sequence and de novo assembly of Takifugu bimaculatus genome using PacBio and Hi-C technologies.</title>
        <authorList>
            <person name="Xu P."/>
            <person name="Liu B."/>
            <person name="Zhou Z."/>
        </authorList>
    </citation>
    <scope>NUCLEOTIDE SEQUENCE [LARGE SCALE GENOMIC DNA]</scope>
    <source>
        <strain evidence="7">TB-2018</strain>
        <tissue evidence="7">Muscle</tissue>
    </source>
</reference>
<gene>
    <name evidence="7" type="ORF">fugu_017642</name>
</gene>
<name>A0A4Z2BRM0_9TELE</name>
<feature type="domain" description="DM10" evidence="6">
    <location>
        <begin position="94"/>
        <end position="199"/>
    </location>
</feature>
<dbReference type="PANTHER" id="PTHR12086:SF9">
    <property type="entry name" value="EF-HAND DOMAIN-CONTAINING PROTEIN 1"/>
    <property type="match status" value="1"/>
</dbReference>
<dbReference type="GO" id="GO:0007052">
    <property type="term" value="P:mitotic spindle organization"/>
    <property type="evidence" value="ECO:0007669"/>
    <property type="project" value="TreeGrafter"/>
</dbReference>
<dbReference type="GO" id="GO:0060285">
    <property type="term" value="P:cilium-dependent cell motility"/>
    <property type="evidence" value="ECO:0007669"/>
    <property type="project" value="TreeGrafter"/>
</dbReference>
<keyword evidence="3" id="KW-0677">Repeat</keyword>
<sequence>MSGSRNSSGLPFFPGYTFRDVTKSAFHRPQTLELRDGYPLPRRPSAGIGRDPLLSDQLIQQEDADLLFDAQTLTNISCDGDSYPPFIPAYVTLDKKVLHFYAYFREDVPSCPDEEYRIRPVIIYYYLEDDTMCIYEPVVENSGIPQGKRLKRQRMPKNQHGEYYRWKDLNLAIDLEMYGVKYHIIQCDGFTKVLRFYALWEDADSLVGKTSPVTIRYFLVDNTVEVRLDDEPNSGREAYTGLMGRIRLPKTIKTGSESFPSCVLEVSPQEVEEYYCPKDFQVGQRVKLLGRTFLLCDCDGFTKDYYKMTYPDMELQPIQIPKKTKVTERPKVVAPYNGFGSLEDSLQNCLSLIPEPPKRNVMKMLDNSQKVLRYSAILDSQKPADIGRRFILSYFLSNDAVSIFEKPTNNSGIIGGRFLEKTRIPKPGSTADNPKYYSPADLAIGAKVDVFGHRFLLTDADQYVLSYLEANPNDIPEETLESLRQKLSLGTANNQGAIQENACSLAGDEAQQTL</sequence>
<evidence type="ECO:0000259" key="6">
    <source>
        <dbReference type="PROSITE" id="PS51336"/>
    </source>
</evidence>